<dbReference type="HOGENOM" id="CLU_1007307_0_0_0"/>
<dbReference type="RefSeq" id="WP_012173271.1">
    <property type="nucleotide sequence ID" value="NC_009939.1"/>
</dbReference>
<dbReference type="Pfam" id="PF13563">
    <property type="entry name" value="2_5_RNA_ligase2"/>
    <property type="match status" value="1"/>
</dbReference>
<accession>A8ZRK8</accession>
<proteinExistence type="predicted"/>
<organism evidence="1 2">
    <name type="scientific">Deinococcus geothermalis (strain DSM 11300 / CIP 105573 / AG-3a)</name>
    <dbReference type="NCBI Taxonomy" id="319795"/>
    <lineage>
        <taxon>Bacteria</taxon>
        <taxon>Thermotogati</taxon>
        <taxon>Deinococcota</taxon>
        <taxon>Deinococci</taxon>
        <taxon>Deinococcales</taxon>
        <taxon>Deinococcaceae</taxon>
        <taxon>Deinococcus</taxon>
    </lineage>
</organism>
<dbReference type="InterPro" id="IPR009097">
    <property type="entry name" value="Cyclic_Pdiesterase"/>
</dbReference>
<sequence>MNLPHLLASLAALYDVVPAPKPYKGIIVALGIPPQAARRVVVEGGTPADEMHVTLAYLGTIEDHDDALPFLHLAQALSDLAERTAPLTARFGGPGKFLGVSEGDDAAYLSVDSPALPALREACVRAVQAAGLKVDSTHGFTPHATLAYQAPGTPHPHEEPVPEPFTFPGLGLWIGGNRVTFPFNPAAQGEADVFAKADAGDPRRAAQALLAQLGGDLARIDQQDRALVCAADHLHQHHAQAFAGLTQAIPAPRGSALEEAALFHAGEAAGARRATA</sequence>
<protein>
    <submittedName>
        <fullName evidence="1">Phage related protein</fullName>
    </submittedName>
</protein>
<gene>
    <name evidence="1" type="ORF">Dgeo_3076</name>
</gene>
<geneLocation type="plasmid" evidence="1 2">
    <name>pDGEO02</name>
</geneLocation>
<dbReference type="Gene3D" id="3.90.1140.10">
    <property type="entry name" value="Cyclic phosphodiesterase"/>
    <property type="match status" value="1"/>
</dbReference>
<dbReference type="Proteomes" id="UP000002431">
    <property type="component" value="Plasmid pDGEO02"/>
</dbReference>
<keyword evidence="1" id="KW-0614">Plasmid</keyword>
<dbReference type="SUPFAM" id="SSF55144">
    <property type="entry name" value="LigT-like"/>
    <property type="match status" value="1"/>
</dbReference>
<keyword evidence="2" id="KW-1185">Reference proteome</keyword>
<dbReference type="AlphaFoldDB" id="A8ZRK8"/>
<reference evidence="1" key="1">
    <citation type="submission" date="2007-10" db="EMBL/GenBank/DDBJ databases">
        <title>Complete sequence of Plasmid2 pDGEO02 of Deinococcus geothermalis DSM 11300.</title>
        <authorList>
            <consortium name="US DOE Joint Genome Institute"/>
            <person name="Copeland A."/>
            <person name="Lucas S."/>
            <person name="Lapidus A."/>
            <person name="Barry K."/>
            <person name="Detter J.C."/>
            <person name="Glavina del Rio T."/>
            <person name="Hammon N."/>
            <person name="Israni S."/>
            <person name="Dalin E."/>
            <person name="Tice H."/>
            <person name="Pitluck S."/>
            <person name="Brettin T."/>
            <person name="Bruce D."/>
            <person name="Han C."/>
            <person name="Tapia R."/>
            <person name="Saunders E."/>
            <person name="Gilna P."/>
            <person name="Schmutz J."/>
            <person name="Larimer F."/>
            <person name="Land M."/>
            <person name="Hauser L."/>
            <person name="Kyrpides N."/>
            <person name="Kim E."/>
            <person name="Daly M.J."/>
            <person name="Fredrickson J.K."/>
            <person name="Makarova K.S."/>
            <person name="Gaidamakova E.K."/>
            <person name="Zhai M."/>
            <person name="Richardson P."/>
        </authorList>
    </citation>
    <scope>NUCLEOTIDE SEQUENCE [LARGE SCALE GENOMIC DNA]</scope>
    <source>
        <strain evidence="1">DSM 11300</strain>
        <plasmid evidence="1">pDGEO02</plasmid>
    </source>
</reference>
<evidence type="ECO:0000313" key="1">
    <source>
        <dbReference type="EMBL" id="ABW35117.1"/>
    </source>
</evidence>
<evidence type="ECO:0000313" key="2">
    <source>
        <dbReference type="Proteomes" id="UP000002431"/>
    </source>
</evidence>
<dbReference type="KEGG" id="dge:Dgeo_3076"/>
<dbReference type="EMBL" id="CP000856">
    <property type="protein sequence ID" value="ABW35117.1"/>
    <property type="molecule type" value="Genomic_DNA"/>
</dbReference>
<name>A8ZRK8_DEIGD</name>